<comment type="caution">
    <text evidence="1">The sequence shown here is derived from an EMBL/GenBank/DDBJ whole genome shotgun (WGS) entry which is preliminary data.</text>
</comment>
<dbReference type="AlphaFoldDB" id="A0A8T1ANK9"/>
<evidence type="ECO:0000313" key="2">
    <source>
        <dbReference type="Proteomes" id="UP000774804"/>
    </source>
</evidence>
<dbReference type="EMBL" id="RCMI01001414">
    <property type="protein sequence ID" value="KAG2885501.1"/>
    <property type="molecule type" value="Genomic_DNA"/>
</dbReference>
<protein>
    <submittedName>
        <fullName evidence="1">Uncharacterized protein</fullName>
    </submittedName>
</protein>
<gene>
    <name evidence="1" type="ORF">PC115_g20997</name>
</gene>
<proteinExistence type="predicted"/>
<reference evidence="1" key="1">
    <citation type="submission" date="2018-10" db="EMBL/GenBank/DDBJ databases">
        <title>Effector identification in a new, highly contiguous assembly of the strawberry crown rot pathogen Phytophthora cactorum.</title>
        <authorList>
            <person name="Armitage A.D."/>
            <person name="Nellist C.F."/>
            <person name="Bates H."/>
            <person name="Vickerstaff R.J."/>
            <person name="Harrison R.J."/>
        </authorList>
    </citation>
    <scope>NUCLEOTIDE SEQUENCE</scope>
    <source>
        <strain evidence="1">4032</strain>
    </source>
</reference>
<accession>A0A8T1ANK9</accession>
<evidence type="ECO:0000313" key="1">
    <source>
        <dbReference type="EMBL" id="KAG2885501.1"/>
    </source>
</evidence>
<sequence length="165" mass="19036">MTQSQNYHRYFFNIDNKYRTQRTSLDQNYSKRFRSHSAELDGGTKISQGHEASAFTRRSSHGQYGLLVNVYYVYTKDFRKLSRLMKQIFQCRTPFMRENGLDILGKSSKFYLLSTKLEWFTSAVKLGVGVSFSPQCPNMPSISLIGAQVVAMAWSLLSQRRIFSG</sequence>
<dbReference type="Proteomes" id="UP000774804">
    <property type="component" value="Unassembled WGS sequence"/>
</dbReference>
<name>A0A8T1ANK9_9STRA</name>
<organism evidence="1 2">
    <name type="scientific">Phytophthora cactorum</name>
    <dbReference type="NCBI Taxonomy" id="29920"/>
    <lineage>
        <taxon>Eukaryota</taxon>
        <taxon>Sar</taxon>
        <taxon>Stramenopiles</taxon>
        <taxon>Oomycota</taxon>
        <taxon>Peronosporomycetes</taxon>
        <taxon>Peronosporales</taxon>
        <taxon>Peronosporaceae</taxon>
        <taxon>Phytophthora</taxon>
    </lineage>
</organism>